<proteinExistence type="inferred from homology"/>
<evidence type="ECO:0000313" key="6">
    <source>
        <dbReference type="Proteomes" id="UP000271339"/>
    </source>
</evidence>
<reference evidence="5 6" key="1">
    <citation type="submission" date="2018-10" db="EMBL/GenBank/DDBJ databases">
        <title>Genomic Encyclopedia of Archaeal and Bacterial Type Strains, Phase II (KMG-II): from individual species to whole genera.</title>
        <authorList>
            <person name="Goeker M."/>
        </authorList>
    </citation>
    <scope>NUCLEOTIDE SEQUENCE [LARGE SCALE GENOMIC DNA]</scope>
    <source>
        <strain evidence="5 6">DSM 23424</strain>
    </source>
</reference>
<evidence type="ECO:0000259" key="4">
    <source>
        <dbReference type="Pfam" id="PF08241"/>
    </source>
</evidence>
<dbReference type="InterPro" id="IPR029063">
    <property type="entry name" value="SAM-dependent_MTases_sf"/>
</dbReference>
<dbReference type="GO" id="GO:0008757">
    <property type="term" value="F:S-adenosylmethionine-dependent methyltransferase activity"/>
    <property type="evidence" value="ECO:0007669"/>
    <property type="project" value="InterPro"/>
</dbReference>
<sequence length="261" mass="29584">MAKYDTIGKTYNQTRKADPFLVERLYRHLNVIGNGNYLDIGCGSGNYTNALYERGANIIGIDPSVEMLQKARSKNPIIDYKLGVAEKINLPDDCMDGVTAFLTIHHWTDLEKGFQEIGRILKPGGKFVIFHSTPEQMKGYWLNEYFPKMLKDSMKLMHTSEVIKTAMQKAGIEFAGIENYSVSSELEDLFLQCGKYDPEIYFRPEIRSGISSFAAVANRDEVTSGLEKLRKDIDNGVIQKIMESYESDVGDYLYILGQKTK</sequence>
<dbReference type="Proteomes" id="UP000271339">
    <property type="component" value="Unassembled WGS sequence"/>
</dbReference>
<dbReference type="PANTHER" id="PTHR44942">
    <property type="entry name" value="METHYLTRANSF_11 DOMAIN-CONTAINING PROTEIN"/>
    <property type="match status" value="1"/>
</dbReference>
<dbReference type="Gene3D" id="3.40.50.150">
    <property type="entry name" value="Vaccinia Virus protein VP39"/>
    <property type="match status" value="1"/>
</dbReference>
<feature type="domain" description="Methyltransferase type 11" evidence="4">
    <location>
        <begin position="38"/>
        <end position="129"/>
    </location>
</feature>
<dbReference type="AlphaFoldDB" id="A0A3L9YVN6"/>
<name>A0A3L9YVN6_9FLAO</name>
<accession>A0A3L9YVN6</accession>
<dbReference type="PANTHER" id="PTHR44942:SF4">
    <property type="entry name" value="METHYLTRANSFERASE TYPE 11 DOMAIN-CONTAINING PROTEIN"/>
    <property type="match status" value="1"/>
</dbReference>
<dbReference type="GO" id="GO:0032259">
    <property type="term" value="P:methylation"/>
    <property type="evidence" value="ECO:0007669"/>
    <property type="project" value="UniProtKB-KW"/>
</dbReference>
<keyword evidence="2 5" id="KW-0489">Methyltransferase</keyword>
<keyword evidence="6" id="KW-1185">Reference proteome</keyword>
<organism evidence="5 6">
    <name type="scientific">Ulvibacter antarcticus</name>
    <dbReference type="NCBI Taxonomy" id="442714"/>
    <lineage>
        <taxon>Bacteria</taxon>
        <taxon>Pseudomonadati</taxon>
        <taxon>Bacteroidota</taxon>
        <taxon>Flavobacteriia</taxon>
        <taxon>Flavobacteriales</taxon>
        <taxon>Flavobacteriaceae</taxon>
        <taxon>Ulvibacter</taxon>
    </lineage>
</organism>
<dbReference type="InterPro" id="IPR051052">
    <property type="entry name" value="Diverse_substrate_MTase"/>
</dbReference>
<dbReference type="SUPFAM" id="SSF53335">
    <property type="entry name" value="S-adenosyl-L-methionine-dependent methyltransferases"/>
    <property type="match status" value="1"/>
</dbReference>
<protein>
    <submittedName>
        <fullName evidence="5">Ubiquinone/menaquinone biosynthesis C-methylase UbiE</fullName>
    </submittedName>
</protein>
<evidence type="ECO:0000256" key="3">
    <source>
        <dbReference type="ARBA" id="ARBA00022679"/>
    </source>
</evidence>
<dbReference type="Pfam" id="PF08241">
    <property type="entry name" value="Methyltransf_11"/>
    <property type="match status" value="1"/>
</dbReference>
<comment type="caution">
    <text evidence="5">The sequence shown here is derived from an EMBL/GenBank/DDBJ whole genome shotgun (WGS) entry which is preliminary data.</text>
</comment>
<dbReference type="CDD" id="cd02440">
    <property type="entry name" value="AdoMet_MTases"/>
    <property type="match status" value="1"/>
</dbReference>
<keyword evidence="5" id="KW-0830">Ubiquinone</keyword>
<evidence type="ECO:0000256" key="1">
    <source>
        <dbReference type="ARBA" id="ARBA00008361"/>
    </source>
</evidence>
<evidence type="ECO:0000313" key="5">
    <source>
        <dbReference type="EMBL" id="RMA58532.1"/>
    </source>
</evidence>
<keyword evidence="3" id="KW-0808">Transferase</keyword>
<dbReference type="OrthoDB" id="9789123at2"/>
<dbReference type="RefSeq" id="WP_121907483.1">
    <property type="nucleotide sequence ID" value="NZ_REFC01000013.1"/>
</dbReference>
<dbReference type="EMBL" id="REFC01000013">
    <property type="protein sequence ID" value="RMA58532.1"/>
    <property type="molecule type" value="Genomic_DNA"/>
</dbReference>
<comment type="similarity">
    <text evidence="1">Belongs to the methyltransferase superfamily.</text>
</comment>
<evidence type="ECO:0000256" key="2">
    <source>
        <dbReference type="ARBA" id="ARBA00022603"/>
    </source>
</evidence>
<gene>
    <name evidence="5" type="ORF">BXY75_1905</name>
</gene>
<dbReference type="InterPro" id="IPR013216">
    <property type="entry name" value="Methyltransf_11"/>
</dbReference>